<keyword evidence="2" id="KW-1185">Reference proteome</keyword>
<dbReference type="EMBL" id="BQXS01006688">
    <property type="protein sequence ID" value="GKT21656.1"/>
    <property type="molecule type" value="Genomic_DNA"/>
</dbReference>
<evidence type="ECO:0000313" key="1">
    <source>
        <dbReference type="EMBL" id="GKT21656.1"/>
    </source>
</evidence>
<gene>
    <name evidence="1" type="ORF">ADUPG1_004466</name>
</gene>
<proteinExistence type="predicted"/>
<comment type="caution">
    <text evidence="1">The sequence shown here is derived from an EMBL/GenBank/DDBJ whole genome shotgun (WGS) entry which is preliminary data.</text>
</comment>
<protein>
    <submittedName>
        <fullName evidence="1">Glycosyltransferase</fullName>
    </submittedName>
</protein>
<sequence>MLLAEQGNIAEAIKMLEDWLHSVNISKNIGHLLYGLLLRQHEPASLSNSKISFVVVDNAHPELLGRTLKSIFAQKHANWELIIISDSNPGKDGLPERSSGLVYSTEFQKQMAKLQPERLSFINCSTACAEGCVDGCPETGPELD</sequence>
<dbReference type="Proteomes" id="UP001057375">
    <property type="component" value="Unassembled WGS sequence"/>
</dbReference>
<accession>A0ABQ5JZL6</accession>
<feature type="non-terminal residue" evidence="1">
    <location>
        <position position="144"/>
    </location>
</feature>
<evidence type="ECO:0000313" key="2">
    <source>
        <dbReference type="Proteomes" id="UP001057375"/>
    </source>
</evidence>
<organism evidence="1 2">
    <name type="scientific">Aduncisulcus paluster</name>
    <dbReference type="NCBI Taxonomy" id="2918883"/>
    <lineage>
        <taxon>Eukaryota</taxon>
        <taxon>Metamonada</taxon>
        <taxon>Carpediemonas-like organisms</taxon>
        <taxon>Aduncisulcus</taxon>
    </lineage>
</organism>
<name>A0ABQ5JZL6_9EUKA</name>
<reference evidence="1" key="1">
    <citation type="submission" date="2022-03" db="EMBL/GenBank/DDBJ databases">
        <title>Draft genome sequence of Aduncisulcus paluster, a free-living microaerophilic Fornicata.</title>
        <authorList>
            <person name="Yuyama I."/>
            <person name="Kume K."/>
            <person name="Tamura T."/>
            <person name="Inagaki Y."/>
            <person name="Hashimoto T."/>
        </authorList>
    </citation>
    <scope>NUCLEOTIDE SEQUENCE</scope>
    <source>
        <strain evidence="1">NY0171</strain>
    </source>
</reference>